<feature type="domain" description="Acyl-CoA oxidase/dehydrogenase middle" evidence="8">
    <location>
        <begin position="142"/>
        <end position="237"/>
    </location>
</feature>
<dbReference type="Pfam" id="PF02771">
    <property type="entry name" value="Acyl-CoA_dh_N"/>
    <property type="match status" value="1"/>
</dbReference>
<evidence type="ECO:0000313" key="11">
    <source>
        <dbReference type="Proteomes" id="UP000015524"/>
    </source>
</evidence>
<proteinExistence type="inferred from homology"/>
<evidence type="ECO:0000256" key="2">
    <source>
        <dbReference type="ARBA" id="ARBA00009347"/>
    </source>
</evidence>
<dbReference type="AlphaFoldDB" id="T0GEL4"/>
<keyword evidence="3 6" id="KW-0285">Flavoprotein</keyword>
<reference evidence="10 11" key="1">
    <citation type="journal article" date="2013" name="Genome Announc.">
        <title>Draft Genome Sequence of a Hexachlorocyclohexane-Degrading Bacterium, Sphingobium baderi Strain LL03T.</title>
        <authorList>
            <person name="Kaur J."/>
            <person name="Verma H."/>
            <person name="Tripathi C."/>
            <person name="Khurana J.P."/>
            <person name="Lal R."/>
        </authorList>
    </citation>
    <scope>NUCLEOTIDE SEQUENCE [LARGE SCALE GENOMIC DNA]</scope>
    <source>
        <strain evidence="10 11">LL03</strain>
    </source>
</reference>
<comment type="similarity">
    <text evidence="2 6">Belongs to the acyl-CoA dehydrogenase family.</text>
</comment>
<dbReference type="InterPro" id="IPR013786">
    <property type="entry name" value="AcylCoA_DH/ox_N"/>
</dbReference>
<evidence type="ECO:0000259" key="7">
    <source>
        <dbReference type="Pfam" id="PF00441"/>
    </source>
</evidence>
<dbReference type="Gene3D" id="1.10.540.10">
    <property type="entry name" value="Acyl-CoA dehydrogenase/oxidase, N-terminal domain"/>
    <property type="match status" value="1"/>
</dbReference>
<evidence type="ECO:0000259" key="9">
    <source>
        <dbReference type="Pfam" id="PF02771"/>
    </source>
</evidence>
<dbReference type="eggNOG" id="COG1960">
    <property type="taxonomic scope" value="Bacteria"/>
</dbReference>
<feature type="domain" description="Acyl-CoA dehydrogenase/oxidase N-terminal" evidence="9">
    <location>
        <begin position="22"/>
        <end position="137"/>
    </location>
</feature>
<evidence type="ECO:0000313" key="10">
    <source>
        <dbReference type="EMBL" id="EQA98482.1"/>
    </source>
</evidence>
<dbReference type="InterPro" id="IPR046373">
    <property type="entry name" value="Acyl-CoA_Oxase/DH_mid-dom_sf"/>
</dbReference>
<dbReference type="Pfam" id="PF02770">
    <property type="entry name" value="Acyl-CoA_dh_M"/>
    <property type="match status" value="1"/>
</dbReference>
<evidence type="ECO:0000256" key="5">
    <source>
        <dbReference type="ARBA" id="ARBA00023002"/>
    </source>
</evidence>
<dbReference type="GO" id="GO:0050660">
    <property type="term" value="F:flavin adenine dinucleotide binding"/>
    <property type="evidence" value="ECO:0007669"/>
    <property type="project" value="InterPro"/>
</dbReference>
<dbReference type="PANTHER" id="PTHR43292">
    <property type="entry name" value="ACYL-COA DEHYDROGENASE"/>
    <property type="match status" value="1"/>
</dbReference>
<dbReference type="PANTHER" id="PTHR43292:SF3">
    <property type="entry name" value="ACYL-COA DEHYDROGENASE FADE29"/>
    <property type="match status" value="1"/>
</dbReference>
<evidence type="ECO:0000256" key="6">
    <source>
        <dbReference type="RuleBase" id="RU362125"/>
    </source>
</evidence>
<gene>
    <name evidence="10" type="ORF">L485_17520</name>
</gene>
<dbReference type="Pfam" id="PF00441">
    <property type="entry name" value="Acyl-CoA_dh_1"/>
    <property type="match status" value="1"/>
</dbReference>
<dbReference type="Gene3D" id="2.40.110.10">
    <property type="entry name" value="Butyryl-CoA Dehydrogenase, subunit A, domain 2"/>
    <property type="match status" value="1"/>
</dbReference>
<dbReference type="InterPro" id="IPR009075">
    <property type="entry name" value="AcylCo_DH/oxidase_C"/>
</dbReference>
<evidence type="ECO:0008006" key="12">
    <source>
        <dbReference type="Google" id="ProtNLM"/>
    </source>
</evidence>
<accession>T0GEL4</accession>
<name>T0GEL4_9SPHN</name>
<sequence length="415" mass="46364">MQNAIERAGSLWRFAMHFELDPELQAFREEVRAFVRDNLPEDMKARQMAAGSIFCSHDDERAWAKILAKKGWQVYSWPVELGGCGWNAMKSFVFEDELYKGFAPPLSFNTLHMIGPIIYKLGSQEQKDHFLPLMRHGDVSWAQGFSEPGSGSDLASLRTRADLVGDKYVINGQKIWTSGAHEADWGFFLVKTDTTCKPQLGMSFLLVDMKTPGITVRTIPQINNDEHHLCEVFLENVEVPAGNLIGEAGKGWTYAKMLLEGERTGSSYIFWNKREMRRLLDMARAEKLNGNPIAQDPAFRARLAAIQAELTALEWSVLRVLADEEFTYGTAAASSVLKVRGSELQHAITEAQVDLIGEKSLRVYSVHDLLSDAGTLWPDHVVNRTNMALLTRAATIFGGAKQVQKNIIAKAAFGL</sequence>
<dbReference type="FunFam" id="2.40.110.10:FF:000011">
    <property type="entry name" value="Acyl-CoA dehydrogenase FadE34"/>
    <property type="match status" value="1"/>
</dbReference>
<dbReference type="Proteomes" id="UP000015524">
    <property type="component" value="Unassembled WGS sequence"/>
</dbReference>
<dbReference type="GO" id="GO:0016627">
    <property type="term" value="F:oxidoreductase activity, acting on the CH-CH group of donors"/>
    <property type="evidence" value="ECO:0007669"/>
    <property type="project" value="InterPro"/>
</dbReference>
<evidence type="ECO:0000256" key="4">
    <source>
        <dbReference type="ARBA" id="ARBA00022827"/>
    </source>
</evidence>
<dbReference type="EMBL" id="ATIB01000081">
    <property type="protein sequence ID" value="EQA98482.1"/>
    <property type="molecule type" value="Genomic_DNA"/>
</dbReference>
<dbReference type="GO" id="GO:0005886">
    <property type="term" value="C:plasma membrane"/>
    <property type="evidence" value="ECO:0007669"/>
    <property type="project" value="TreeGrafter"/>
</dbReference>
<dbReference type="SUPFAM" id="SSF47203">
    <property type="entry name" value="Acyl-CoA dehydrogenase C-terminal domain-like"/>
    <property type="match status" value="1"/>
</dbReference>
<comment type="cofactor">
    <cofactor evidence="1 6">
        <name>FAD</name>
        <dbReference type="ChEBI" id="CHEBI:57692"/>
    </cofactor>
</comment>
<dbReference type="InterPro" id="IPR052161">
    <property type="entry name" value="Mycobact_Acyl-CoA_DH"/>
</dbReference>
<dbReference type="InterPro" id="IPR009100">
    <property type="entry name" value="AcylCoA_DH/oxidase_NM_dom_sf"/>
</dbReference>
<evidence type="ECO:0000259" key="8">
    <source>
        <dbReference type="Pfam" id="PF02770"/>
    </source>
</evidence>
<dbReference type="SUPFAM" id="SSF56645">
    <property type="entry name" value="Acyl-CoA dehydrogenase NM domain-like"/>
    <property type="match status" value="1"/>
</dbReference>
<dbReference type="InterPro" id="IPR037069">
    <property type="entry name" value="AcylCoA_DH/ox_N_sf"/>
</dbReference>
<keyword evidence="11" id="KW-1185">Reference proteome</keyword>
<dbReference type="Gene3D" id="1.20.140.10">
    <property type="entry name" value="Butyryl-CoA Dehydrogenase, subunit A, domain 3"/>
    <property type="match status" value="1"/>
</dbReference>
<evidence type="ECO:0000256" key="3">
    <source>
        <dbReference type="ARBA" id="ARBA00022630"/>
    </source>
</evidence>
<dbReference type="InterPro" id="IPR036250">
    <property type="entry name" value="AcylCo_DH-like_C"/>
</dbReference>
<keyword evidence="4 6" id="KW-0274">FAD</keyword>
<organism evidence="10 11">
    <name type="scientific">Sphingobium baderi LL03</name>
    <dbReference type="NCBI Taxonomy" id="1114964"/>
    <lineage>
        <taxon>Bacteria</taxon>
        <taxon>Pseudomonadati</taxon>
        <taxon>Pseudomonadota</taxon>
        <taxon>Alphaproteobacteria</taxon>
        <taxon>Sphingomonadales</taxon>
        <taxon>Sphingomonadaceae</taxon>
        <taxon>Sphingobium</taxon>
    </lineage>
</organism>
<protein>
    <recommendedName>
        <fullName evidence="12">Acyl-CoA dehydrogenase</fullName>
    </recommendedName>
</protein>
<keyword evidence="5 6" id="KW-0560">Oxidoreductase</keyword>
<dbReference type="PATRIC" id="fig|1114964.3.peg.3436"/>
<comment type="caution">
    <text evidence="10">The sequence shown here is derived from an EMBL/GenBank/DDBJ whole genome shotgun (WGS) entry which is preliminary data.</text>
</comment>
<dbReference type="InterPro" id="IPR006091">
    <property type="entry name" value="Acyl-CoA_Oxase/DH_mid-dom"/>
</dbReference>
<feature type="domain" description="Acyl-CoA dehydrogenase/oxidase C-terminal" evidence="7">
    <location>
        <begin position="249"/>
        <end position="412"/>
    </location>
</feature>
<evidence type="ECO:0000256" key="1">
    <source>
        <dbReference type="ARBA" id="ARBA00001974"/>
    </source>
</evidence>